<evidence type="ECO:0000256" key="2">
    <source>
        <dbReference type="ARBA" id="ARBA00022741"/>
    </source>
</evidence>
<keyword evidence="4" id="KW-0067">ATP-binding</keyword>
<keyword evidence="3" id="KW-0418">Kinase</keyword>
<dbReference type="Pfam" id="PF04265">
    <property type="entry name" value="TPK_B1_binding"/>
    <property type="match status" value="1"/>
</dbReference>
<dbReference type="InterPro" id="IPR007371">
    <property type="entry name" value="TPK_catalytic"/>
</dbReference>
<keyword evidence="2" id="KW-0547">Nucleotide-binding</keyword>
<dbReference type="AlphaFoldDB" id="H9UBC5"/>
<dbReference type="NCBIfam" id="TIGR01378">
    <property type="entry name" value="thi_PPkinase"/>
    <property type="match status" value="1"/>
</dbReference>
<feature type="domain" description="Thiamin pyrophosphokinase thiamin-binding" evidence="6">
    <location>
        <begin position="131"/>
        <end position="197"/>
    </location>
</feature>
<evidence type="ECO:0000256" key="3">
    <source>
        <dbReference type="ARBA" id="ARBA00022777"/>
    </source>
</evidence>
<protein>
    <recommendedName>
        <fullName evidence="5">Thiamine diphosphokinase</fullName>
        <ecNumber evidence="5">2.7.6.2</ecNumber>
    </recommendedName>
</protein>
<dbReference type="PATRIC" id="fig|771875.3.peg.710"/>
<name>H9UBC5_FERPD</name>
<organism evidence="7 8">
    <name type="scientific">Fervidobacterium pennivorans (strain DSM 9078 / Ven5)</name>
    <dbReference type="NCBI Taxonomy" id="771875"/>
    <lineage>
        <taxon>Bacteria</taxon>
        <taxon>Thermotogati</taxon>
        <taxon>Thermotogota</taxon>
        <taxon>Thermotogae</taxon>
        <taxon>Thermotogales</taxon>
        <taxon>Fervidobacteriaceae</taxon>
        <taxon>Fervidobacterium</taxon>
    </lineage>
</organism>
<accession>H9UBC5</accession>
<dbReference type="STRING" id="771875.Ferpe_0695"/>
<proteinExistence type="predicted"/>
<dbReference type="GO" id="GO:0030975">
    <property type="term" value="F:thiamine binding"/>
    <property type="evidence" value="ECO:0007669"/>
    <property type="project" value="InterPro"/>
</dbReference>
<dbReference type="GO" id="GO:0006772">
    <property type="term" value="P:thiamine metabolic process"/>
    <property type="evidence" value="ECO:0007669"/>
    <property type="project" value="UniProtKB-UniRule"/>
</dbReference>
<evidence type="ECO:0000256" key="4">
    <source>
        <dbReference type="ARBA" id="ARBA00022840"/>
    </source>
</evidence>
<dbReference type="Gene3D" id="3.40.50.10240">
    <property type="entry name" value="Thiamin pyrophosphokinase, catalytic domain"/>
    <property type="match status" value="1"/>
</dbReference>
<dbReference type="KEGG" id="fpe:Ferpe_0695"/>
<keyword evidence="1" id="KW-0808">Transferase</keyword>
<dbReference type="GO" id="GO:0016301">
    <property type="term" value="F:kinase activity"/>
    <property type="evidence" value="ECO:0007669"/>
    <property type="project" value="UniProtKB-KW"/>
</dbReference>
<evidence type="ECO:0000256" key="1">
    <source>
        <dbReference type="ARBA" id="ARBA00022679"/>
    </source>
</evidence>
<dbReference type="InterPro" id="IPR053149">
    <property type="entry name" value="TPK"/>
</dbReference>
<dbReference type="Proteomes" id="UP000007384">
    <property type="component" value="Chromosome"/>
</dbReference>
<keyword evidence="8" id="KW-1185">Reference proteome</keyword>
<reference evidence="7" key="1">
    <citation type="submission" date="2012-03" db="EMBL/GenBank/DDBJ databases">
        <title>Complete sequence of Fervidobacterium pennivorans DSM 9078.</title>
        <authorList>
            <consortium name="US DOE Joint Genome Institute"/>
            <person name="Lucas S."/>
            <person name="Han J."/>
            <person name="Lapidus A."/>
            <person name="Cheng J.-F."/>
            <person name="Goodwin L."/>
            <person name="Pitluck S."/>
            <person name="Peters L."/>
            <person name="Ovchinnikova G."/>
            <person name="Lu M."/>
            <person name="Detter J.C."/>
            <person name="Han C."/>
            <person name="Tapia R."/>
            <person name="Land M."/>
            <person name="Hauser L."/>
            <person name="Kyrpides N."/>
            <person name="Ivanova N."/>
            <person name="Pagani I."/>
            <person name="Noll K.M."/>
            <person name="Woyke T."/>
        </authorList>
    </citation>
    <scope>NUCLEOTIDE SEQUENCE</scope>
    <source>
        <strain evidence="7">DSM 9078</strain>
    </source>
</reference>
<dbReference type="eggNOG" id="COG1564">
    <property type="taxonomic scope" value="Bacteria"/>
</dbReference>
<dbReference type="OrthoDB" id="9804377at2"/>
<dbReference type="CDD" id="cd07995">
    <property type="entry name" value="TPK"/>
    <property type="match status" value="1"/>
</dbReference>
<dbReference type="Pfam" id="PF04263">
    <property type="entry name" value="TPK_catalytic"/>
    <property type="match status" value="1"/>
</dbReference>
<dbReference type="RefSeq" id="WP_014451270.1">
    <property type="nucleotide sequence ID" value="NC_017095.1"/>
</dbReference>
<dbReference type="InterPro" id="IPR036759">
    <property type="entry name" value="TPK_catalytic_sf"/>
</dbReference>
<dbReference type="GO" id="GO:0004788">
    <property type="term" value="F:thiamine diphosphokinase activity"/>
    <property type="evidence" value="ECO:0007669"/>
    <property type="project" value="UniProtKB-UniRule"/>
</dbReference>
<gene>
    <name evidence="7" type="ordered locus">Ferpe_0695</name>
</gene>
<dbReference type="InterPro" id="IPR007373">
    <property type="entry name" value="Thiamin_PyroPKinase_B1-bd"/>
</dbReference>
<evidence type="ECO:0000259" key="6">
    <source>
        <dbReference type="SMART" id="SM00983"/>
    </source>
</evidence>
<evidence type="ECO:0000313" key="8">
    <source>
        <dbReference type="Proteomes" id="UP000007384"/>
    </source>
</evidence>
<evidence type="ECO:0000313" key="7">
    <source>
        <dbReference type="EMBL" id="AFG34818.1"/>
    </source>
</evidence>
<dbReference type="SUPFAM" id="SSF63999">
    <property type="entry name" value="Thiamin pyrophosphokinase, catalytic domain"/>
    <property type="match status" value="1"/>
</dbReference>
<dbReference type="InterPro" id="IPR006282">
    <property type="entry name" value="Thi_PPkinase"/>
</dbReference>
<dbReference type="HOGENOM" id="CLU_044237_1_1_0"/>
<dbReference type="PANTHER" id="PTHR41299:SF1">
    <property type="entry name" value="THIAMINE PYROPHOSPHOKINASE"/>
    <property type="match status" value="1"/>
</dbReference>
<dbReference type="EC" id="2.7.6.2" evidence="5"/>
<dbReference type="GO" id="GO:0009229">
    <property type="term" value="P:thiamine diphosphate biosynthetic process"/>
    <property type="evidence" value="ECO:0007669"/>
    <property type="project" value="InterPro"/>
</dbReference>
<evidence type="ECO:0000256" key="5">
    <source>
        <dbReference type="NCBIfam" id="TIGR01378"/>
    </source>
</evidence>
<dbReference type="GO" id="GO:0005524">
    <property type="term" value="F:ATP binding"/>
    <property type="evidence" value="ECO:0007669"/>
    <property type="project" value="UniProtKB-KW"/>
</dbReference>
<dbReference type="EMBL" id="CP003260">
    <property type="protein sequence ID" value="AFG34818.1"/>
    <property type="molecule type" value="Genomic_DNA"/>
</dbReference>
<dbReference type="PANTHER" id="PTHR41299">
    <property type="entry name" value="THIAMINE PYROPHOSPHOKINASE"/>
    <property type="match status" value="1"/>
</dbReference>
<sequence>MKKATIIINGNSKEIFYITGDILIAVDGGANELRKRKIYPNVVIGDMDSISEGLLKEYKEKEIECIVYPTEKDETDLELAIRYAIRKGFEEVEIINWLGERVDMLFAMVGILAKYSKDIKIKAVSEKIEVGVVYSEEVLKAVSGETWSILAFPEAELEIEGFKYPFKGKMVIEDPLGVSNEALGERVKINVKKGKVVYFRWKKKPL</sequence>
<dbReference type="SMART" id="SM00983">
    <property type="entry name" value="TPK_B1_binding"/>
    <property type="match status" value="1"/>
</dbReference>